<keyword evidence="11" id="KW-0732">Signal</keyword>
<evidence type="ECO:0000256" key="5">
    <source>
        <dbReference type="ARBA" id="ARBA00023040"/>
    </source>
</evidence>
<organism evidence="12 13">
    <name type="scientific">Ridgeia piscesae</name>
    <name type="common">Tubeworm</name>
    <dbReference type="NCBI Taxonomy" id="27915"/>
    <lineage>
        <taxon>Eukaryota</taxon>
        <taxon>Metazoa</taxon>
        <taxon>Spiralia</taxon>
        <taxon>Lophotrochozoa</taxon>
        <taxon>Annelida</taxon>
        <taxon>Polychaeta</taxon>
        <taxon>Sedentaria</taxon>
        <taxon>Canalipalpata</taxon>
        <taxon>Sabellida</taxon>
        <taxon>Siboglinidae</taxon>
        <taxon>Ridgeia</taxon>
    </lineage>
</organism>
<feature type="signal peptide" evidence="11">
    <location>
        <begin position="1"/>
        <end position="21"/>
    </location>
</feature>
<evidence type="ECO:0000256" key="1">
    <source>
        <dbReference type="ARBA" id="ARBA00004651"/>
    </source>
</evidence>
<keyword evidence="5" id="KW-0297">G-protein coupled receptor</keyword>
<evidence type="ECO:0000256" key="2">
    <source>
        <dbReference type="ARBA" id="ARBA00022475"/>
    </source>
</evidence>
<evidence type="ECO:0008006" key="14">
    <source>
        <dbReference type="Google" id="ProtNLM"/>
    </source>
</evidence>
<evidence type="ECO:0000256" key="9">
    <source>
        <dbReference type="SAM" id="MobiDB-lite"/>
    </source>
</evidence>
<evidence type="ECO:0000256" key="6">
    <source>
        <dbReference type="ARBA" id="ARBA00023136"/>
    </source>
</evidence>
<evidence type="ECO:0000256" key="4">
    <source>
        <dbReference type="ARBA" id="ARBA00022989"/>
    </source>
</evidence>
<gene>
    <name evidence="12" type="ORF">NP493_1716g00004</name>
</gene>
<keyword evidence="8" id="KW-0807">Transducer</keyword>
<evidence type="ECO:0000256" key="7">
    <source>
        <dbReference type="ARBA" id="ARBA00023170"/>
    </source>
</evidence>
<dbReference type="SUPFAM" id="SSF81321">
    <property type="entry name" value="Family A G protein-coupled receptor-like"/>
    <property type="match status" value="1"/>
</dbReference>
<accession>A0AAD9JUE6</accession>
<feature type="transmembrane region" description="Helical" evidence="10">
    <location>
        <begin position="113"/>
        <end position="132"/>
    </location>
</feature>
<reference evidence="12" key="1">
    <citation type="journal article" date="2023" name="Mol. Biol. Evol.">
        <title>Third-Generation Sequencing Reveals the Adaptive Role of the Epigenome in Three Deep-Sea Polychaetes.</title>
        <authorList>
            <person name="Perez M."/>
            <person name="Aroh O."/>
            <person name="Sun Y."/>
            <person name="Lan Y."/>
            <person name="Juniper S.K."/>
            <person name="Young C.R."/>
            <person name="Angers B."/>
            <person name="Qian P.Y."/>
        </authorList>
    </citation>
    <scope>NUCLEOTIDE SEQUENCE</scope>
    <source>
        <strain evidence="12">R07B-5</strain>
    </source>
</reference>
<dbReference type="GO" id="GO:0005886">
    <property type="term" value="C:plasma membrane"/>
    <property type="evidence" value="ECO:0007669"/>
    <property type="project" value="UniProtKB-SubCell"/>
</dbReference>
<keyword evidence="3 10" id="KW-0812">Transmembrane</keyword>
<comment type="subcellular location">
    <subcellularLocation>
        <location evidence="1">Cell membrane</location>
        <topology evidence="1">Multi-pass membrane protein</topology>
    </subcellularLocation>
</comment>
<dbReference type="EMBL" id="JAODUO010001714">
    <property type="protein sequence ID" value="KAK2159492.1"/>
    <property type="molecule type" value="Genomic_DNA"/>
</dbReference>
<comment type="caution">
    <text evidence="12">The sequence shown here is derived from an EMBL/GenBank/DDBJ whole genome shotgun (WGS) entry which is preliminary data.</text>
</comment>
<protein>
    <recommendedName>
        <fullName evidence="14">G-protein coupled receptors family 1 profile domain-containing protein</fullName>
    </recommendedName>
</protein>
<keyword evidence="13" id="KW-1185">Reference proteome</keyword>
<dbReference type="InterPro" id="IPR000276">
    <property type="entry name" value="GPCR_Rhodpsn"/>
</dbReference>
<evidence type="ECO:0000256" key="11">
    <source>
        <dbReference type="SAM" id="SignalP"/>
    </source>
</evidence>
<feature type="compositionally biased region" description="Polar residues" evidence="9">
    <location>
        <begin position="50"/>
        <end position="63"/>
    </location>
</feature>
<name>A0AAD9JUE6_RIDPI</name>
<evidence type="ECO:0000256" key="3">
    <source>
        <dbReference type="ARBA" id="ARBA00022692"/>
    </source>
</evidence>
<evidence type="ECO:0000313" key="12">
    <source>
        <dbReference type="EMBL" id="KAK2159492.1"/>
    </source>
</evidence>
<evidence type="ECO:0000313" key="13">
    <source>
        <dbReference type="Proteomes" id="UP001209878"/>
    </source>
</evidence>
<feature type="chain" id="PRO_5042119566" description="G-protein coupled receptors family 1 profile domain-containing protein" evidence="11">
    <location>
        <begin position="22"/>
        <end position="185"/>
    </location>
</feature>
<dbReference type="PANTHER" id="PTHR24228">
    <property type="entry name" value="B2 BRADYKININ RECEPTOR/ANGIOTENSIN II RECEPTOR"/>
    <property type="match status" value="1"/>
</dbReference>
<sequence>MSVLTIKICYTLIAVALLARARTARKRVSTFNPAASPKLRSSNFQKVTPITSVENQSKQNPTASTSRDTSDTSRPYRRTEHLDCAGTAAVTTSASLVPTKKSTPTVLKAYKNVSLLFVITVVFIVCWLRFWLDSIDIPIVLHLDRLFVVNSVINPFIYSVVSAMFREDVRQFYRQTRIKLSACCH</sequence>
<dbReference type="GO" id="GO:0004930">
    <property type="term" value="F:G protein-coupled receptor activity"/>
    <property type="evidence" value="ECO:0007669"/>
    <property type="project" value="UniProtKB-KW"/>
</dbReference>
<evidence type="ECO:0000256" key="10">
    <source>
        <dbReference type="SAM" id="Phobius"/>
    </source>
</evidence>
<evidence type="ECO:0000256" key="8">
    <source>
        <dbReference type="ARBA" id="ARBA00023224"/>
    </source>
</evidence>
<feature type="region of interest" description="Disordered" evidence="9">
    <location>
        <begin position="50"/>
        <end position="77"/>
    </location>
</feature>
<proteinExistence type="predicted"/>
<keyword evidence="4 10" id="KW-1133">Transmembrane helix</keyword>
<dbReference type="Proteomes" id="UP001209878">
    <property type="component" value="Unassembled WGS sequence"/>
</dbReference>
<keyword evidence="7" id="KW-0675">Receptor</keyword>
<keyword evidence="6 10" id="KW-0472">Membrane</keyword>
<dbReference type="PANTHER" id="PTHR24228:SF59">
    <property type="entry name" value="NEUROPEPTIDE RECEPTOR 15"/>
    <property type="match status" value="1"/>
</dbReference>
<dbReference type="AlphaFoldDB" id="A0AAD9JUE6"/>
<dbReference type="PRINTS" id="PR00237">
    <property type="entry name" value="GPCRRHODOPSN"/>
</dbReference>
<feature type="transmembrane region" description="Helical" evidence="10">
    <location>
        <begin position="144"/>
        <end position="165"/>
    </location>
</feature>
<dbReference type="Gene3D" id="1.20.1070.10">
    <property type="entry name" value="Rhodopsin 7-helix transmembrane proteins"/>
    <property type="match status" value="1"/>
</dbReference>
<keyword evidence="2" id="KW-1003">Cell membrane</keyword>